<dbReference type="EMBL" id="CP046884">
    <property type="protein sequence ID" value="QNQ89968.1"/>
    <property type="molecule type" value="Genomic_DNA"/>
</dbReference>
<dbReference type="Proteomes" id="UP000516320">
    <property type="component" value="Chromosome"/>
</dbReference>
<sequence length="146" mass="16468">MKKLYWAACTYLGMGLLAGVFYREFTKIYTGDGGQTQLNILHTHLLTLGMMFFLICLGLDYAFSLSSHRQFTAWFVLHNIALGWTITFMLINGIVHATNHGDAWSAAWSGLAGVGHILLTISFIMFFVILHKRIKVTQRRSSTPHS</sequence>
<reference evidence="2 3" key="1">
    <citation type="submission" date="2019-12" db="EMBL/GenBank/DDBJ databases">
        <title>Corynebacterium sp. nov., isolated from feces of the Anser Albifrons in China.</title>
        <authorList>
            <person name="Liu Q."/>
        </authorList>
    </citation>
    <scope>NUCLEOTIDE SEQUENCE [LARGE SCALE GENOMIC DNA]</scope>
    <source>
        <strain evidence="2 3">4H37-19</strain>
    </source>
</reference>
<keyword evidence="1" id="KW-0812">Transmembrane</keyword>
<organism evidence="2 3">
    <name type="scientific">Corynebacterium poyangense</name>
    <dbReference type="NCBI Taxonomy" id="2684405"/>
    <lineage>
        <taxon>Bacteria</taxon>
        <taxon>Bacillati</taxon>
        <taxon>Actinomycetota</taxon>
        <taxon>Actinomycetes</taxon>
        <taxon>Mycobacteriales</taxon>
        <taxon>Corynebacteriaceae</taxon>
        <taxon>Corynebacterium</taxon>
    </lineage>
</organism>
<dbReference type="Pfam" id="PF11070">
    <property type="entry name" value="DUF2871"/>
    <property type="match status" value="1"/>
</dbReference>
<evidence type="ECO:0000256" key="1">
    <source>
        <dbReference type="SAM" id="Phobius"/>
    </source>
</evidence>
<protein>
    <submittedName>
        <fullName evidence="2">DUF2871 family protein</fullName>
    </submittedName>
</protein>
<feature type="transmembrane region" description="Helical" evidence="1">
    <location>
        <begin position="75"/>
        <end position="95"/>
    </location>
</feature>
<gene>
    <name evidence="2" type="ORF">GP475_04400</name>
</gene>
<dbReference type="KEGG" id="cpoy:GP475_04400"/>
<keyword evidence="1" id="KW-0472">Membrane</keyword>
<dbReference type="RefSeq" id="WP_187975427.1">
    <property type="nucleotide sequence ID" value="NZ_CP046884.1"/>
</dbReference>
<evidence type="ECO:0000313" key="2">
    <source>
        <dbReference type="EMBL" id="QNQ89968.1"/>
    </source>
</evidence>
<feature type="transmembrane region" description="Helical" evidence="1">
    <location>
        <begin position="42"/>
        <end position="63"/>
    </location>
</feature>
<proteinExistence type="predicted"/>
<keyword evidence="3" id="KW-1185">Reference proteome</keyword>
<accession>A0A7H0SN43</accession>
<dbReference type="InterPro" id="IPR021299">
    <property type="entry name" value="DUF2871"/>
</dbReference>
<evidence type="ECO:0000313" key="3">
    <source>
        <dbReference type="Proteomes" id="UP000516320"/>
    </source>
</evidence>
<name>A0A7H0SN43_9CORY</name>
<keyword evidence="1" id="KW-1133">Transmembrane helix</keyword>
<feature type="transmembrane region" description="Helical" evidence="1">
    <location>
        <begin position="107"/>
        <end position="130"/>
    </location>
</feature>
<feature type="transmembrane region" description="Helical" evidence="1">
    <location>
        <begin position="5"/>
        <end position="22"/>
    </location>
</feature>
<dbReference type="AlphaFoldDB" id="A0A7H0SN43"/>